<evidence type="ECO:0000313" key="1">
    <source>
        <dbReference type="EMBL" id="MCH6472578.1"/>
    </source>
</evidence>
<dbReference type="EMBL" id="JAKZBV010000003">
    <property type="protein sequence ID" value="MCH6472578.1"/>
    <property type="molecule type" value="Genomic_DNA"/>
</dbReference>
<accession>A0ABS9U792</accession>
<organism evidence="1 2">
    <name type="scientific">Sinomonas terrae</name>
    <dbReference type="NCBI Taxonomy" id="2908838"/>
    <lineage>
        <taxon>Bacteria</taxon>
        <taxon>Bacillati</taxon>
        <taxon>Actinomycetota</taxon>
        <taxon>Actinomycetes</taxon>
        <taxon>Micrococcales</taxon>
        <taxon>Micrococcaceae</taxon>
        <taxon>Sinomonas</taxon>
    </lineage>
</organism>
<proteinExistence type="predicted"/>
<evidence type="ECO:0000313" key="2">
    <source>
        <dbReference type="Proteomes" id="UP001202922"/>
    </source>
</evidence>
<protein>
    <submittedName>
        <fullName evidence="1">Uncharacterized protein</fullName>
    </submittedName>
</protein>
<dbReference type="Proteomes" id="UP001202922">
    <property type="component" value="Unassembled WGS sequence"/>
</dbReference>
<sequence>MFVFDPNPTVSRSEFEADLRRALDEQGTVRDWAWWADVTAALEAVAVSPRPVPESLIAQARAVWRSHRRR</sequence>
<keyword evidence="2" id="KW-1185">Reference proteome</keyword>
<comment type="caution">
    <text evidence="1">The sequence shown here is derived from an EMBL/GenBank/DDBJ whole genome shotgun (WGS) entry which is preliminary data.</text>
</comment>
<name>A0ABS9U792_9MICC</name>
<dbReference type="RefSeq" id="WP_241056759.1">
    <property type="nucleotide sequence ID" value="NZ_JAKZBV010000003.1"/>
</dbReference>
<gene>
    <name evidence="1" type="ORF">L0M17_21895</name>
</gene>
<reference evidence="1 2" key="1">
    <citation type="submission" date="2022-03" db="EMBL/GenBank/DDBJ databases">
        <title>Sinomonas sp. isolated from a soil.</title>
        <authorList>
            <person name="Han J."/>
            <person name="Kim D.-U."/>
        </authorList>
    </citation>
    <scope>NUCLEOTIDE SEQUENCE [LARGE SCALE GENOMIC DNA]</scope>
    <source>
        <strain evidence="1 2">5-5</strain>
    </source>
</reference>